<evidence type="ECO:0000256" key="1">
    <source>
        <dbReference type="SAM" id="MobiDB-lite"/>
    </source>
</evidence>
<protein>
    <submittedName>
        <fullName evidence="2">HER055Wp</fullName>
    </submittedName>
</protein>
<dbReference type="GeneID" id="28724619"/>
<feature type="compositionally biased region" description="Basic and acidic residues" evidence="1">
    <location>
        <begin position="268"/>
        <end position="278"/>
    </location>
</feature>
<dbReference type="RefSeq" id="XP_017988330.1">
    <property type="nucleotide sequence ID" value="XM_018132841.1"/>
</dbReference>
<evidence type="ECO:0000313" key="3">
    <source>
        <dbReference type="Proteomes" id="UP000243052"/>
    </source>
</evidence>
<feature type="region of interest" description="Disordered" evidence="1">
    <location>
        <begin position="249"/>
        <end position="287"/>
    </location>
</feature>
<keyword evidence="3" id="KW-1185">Reference proteome</keyword>
<proteinExistence type="predicted"/>
<organism evidence="2 3">
    <name type="scientific">Eremothecium sinecaudum</name>
    <dbReference type="NCBI Taxonomy" id="45286"/>
    <lineage>
        <taxon>Eukaryota</taxon>
        <taxon>Fungi</taxon>
        <taxon>Dikarya</taxon>
        <taxon>Ascomycota</taxon>
        <taxon>Saccharomycotina</taxon>
        <taxon>Saccharomycetes</taxon>
        <taxon>Saccharomycetales</taxon>
        <taxon>Saccharomycetaceae</taxon>
        <taxon>Eremothecium</taxon>
    </lineage>
</organism>
<reference evidence="2 3" key="1">
    <citation type="submission" date="2016-01" db="EMBL/GenBank/DDBJ databases">
        <title>Genome sequence of the yeast Holleya sinecauda.</title>
        <authorList>
            <person name="Dietrich F.S."/>
        </authorList>
    </citation>
    <scope>NUCLEOTIDE SEQUENCE [LARGE SCALE GENOMIC DNA]</scope>
    <source>
        <strain evidence="2 3">ATCC 58844</strain>
    </source>
</reference>
<dbReference type="AlphaFoldDB" id="A0A0X8HTU1"/>
<feature type="compositionally biased region" description="Basic and acidic residues" evidence="1">
    <location>
        <begin position="192"/>
        <end position="210"/>
    </location>
</feature>
<feature type="region of interest" description="Disordered" evidence="1">
    <location>
        <begin position="192"/>
        <end position="218"/>
    </location>
</feature>
<dbReference type="OrthoDB" id="10559439at2759"/>
<name>A0A0X8HTU1_9SACH</name>
<accession>A0A0X8HTU1</accession>
<dbReference type="Proteomes" id="UP000243052">
    <property type="component" value="Chromosome v"/>
</dbReference>
<sequence>MRFLINLAEEKKIICTEGEYLDSNKLWINCGNCLVGAKGEHLDWRLDEKPFLSFIRGDYANLEVVMRDWLVVKRGTLWHIEESDYNSTSLTPKVLLVLPDVSNSSLKERATVPDQERWQLRERITDLATQLRLSKAKCKVLEDELKVTKKVTIGLLNSKKAKIRELQAALDGNPCTASDMPDEAVMHKYVTEGDDQRTSERVSTEDEPSLKRFKNNFGTPKVPHTEGFAFRGINRSLTPTSYLPAPVELSDTKRKLEAEIEATNRSSSMDDKTAHESYNDESTTESE</sequence>
<evidence type="ECO:0000313" key="2">
    <source>
        <dbReference type="EMBL" id="AMD21334.1"/>
    </source>
</evidence>
<gene>
    <name evidence="2" type="ORF">AW171_hschr53280</name>
</gene>
<dbReference type="EMBL" id="CP014245">
    <property type="protein sequence ID" value="AMD21334.1"/>
    <property type="molecule type" value="Genomic_DNA"/>
</dbReference>
<dbReference type="InterPro" id="IPR014751">
    <property type="entry name" value="XRCC4-like_C"/>
</dbReference>
<dbReference type="Gene3D" id="1.20.5.370">
    <property type="match status" value="1"/>
</dbReference>